<gene>
    <name evidence="1" type="ORF">SCLCIDRAFT_1224733</name>
</gene>
<evidence type="ECO:0000313" key="2">
    <source>
        <dbReference type="Proteomes" id="UP000053989"/>
    </source>
</evidence>
<keyword evidence="2" id="KW-1185">Reference proteome</keyword>
<evidence type="ECO:0000313" key="1">
    <source>
        <dbReference type="EMBL" id="KIM51207.1"/>
    </source>
</evidence>
<dbReference type="InParanoid" id="A0A0C2ZE45"/>
<accession>A0A0C2ZE45</accession>
<protein>
    <submittedName>
        <fullName evidence="1">Uncharacterized protein</fullName>
    </submittedName>
</protein>
<reference evidence="2" key="2">
    <citation type="submission" date="2015-01" db="EMBL/GenBank/DDBJ databases">
        <title>Evolutionary Origins and Diversification of the Mycorrhizal Mutualists.</title>
        <authorList>
            <consortium name="DOE Joint Genome Institute"/>
            <consortium name="Mycorrhizal Genomics Consortium"/>
            <person name="Kohler A."/>
            <person name="Kuo A."/>
            <person name="Nagy L.G."/>
            <person name="Floudas D."/>
            <person name="Copeland A."/>
            <person name="Barry K.W."/>
            <person name="Cichocki N."/>
            <person name="Veneault-Fourrey C."/>
            <person name="LaButti K."/>
            <person name="Lindquist E.A."/>
            <person name="Lipzen A."/>
            <person name="Lundell T."/>
            <person name="Morin E."/>
            <person name="Murat C."/>
            <person name="Riley R."/>
            <person name="Ohm R."/>
            <person name="Sun H."/>
            <person name="Tunlid A."/>
            <person name="Henrissat B."/>
            <person name="Grigoriev I.V."/>
            <person name="Hibbett D.S."/>
            <person name="Martin F."/>
        </authorList>
    </citation>
    <scope>NUCLEOTIDE SEQUENCE [LARGE SCALE GENOMIC DNA]</scope>
    <source>
        <strain evidence="2">Foug A</strain>
    </source>
</reference>
<proteinExistence type="predicted"/>
<dbReference type="Proteomes" id="UP000053989">
    <property type="component" value="Unassembled WGS sequence"/>
</dbReference>
<dbReference type="HOGENOM" id="CLU_2528787_0_0_1"/>
<dbReference type="AlphaFoldDB" id="A0A0C2ZE45"/>
<dbReference type="EMBL" id="KN822275">
    <property type="protein sequence ID" value="KIM51207.1"/>
    <property type="molecule type" value="Genomic_DNA"/>
</dbReference>
<name>A0A0C2ZE45_9AGAM</name>
<organism evidence="1 2">
    <name type="scientific">Scleroderma citrinum Foug A</name>
    <dbReference type="NCBI Taxonomy" id="1036808"/>
    <lineage>
        <taxon>Eukaryota</taxon>
        <taxon>Fungi</taxon>
        <taxon>Dikarya</taxon>
        <taxon>Basidiomycota</taxon>
        <taxon>Agaricomycotina</taxon>
        <taxon>Agaricomycetes</taxon>
        <taxon>Agaricomycetidae</taxon>
        <taxon>Boletales</taxon>
        <taxon>Sclerodermatineae</taxon>
        <taxon>Sclerodermataceae</taxon>
        <taxon>Scleroderma</taxon>
    </lineage>
</organism>
<sequence>MIRKKTLRQGDPFLLVEHGIIRNSQHAIHLERGSICGYGLQEVSSQADSWCNVQIQGGEKLSMFSDLIHKETALAGKSVRQWLI</sequence>
<reference evidence="1 2" key="1">
    <citation type="submission" date="2014-04" db="EMBL/GenBank/DDBJ databases">
        <authorList>
            <consortium name="DOE Joint Genome Institute"/>
            <person name="Kuo A."/>
            <person name="Kohler A."/>
            <person name="Nagy L.G."/>
            <person name="Floudas D."/>
            <person name="Copeland A."/>
            <person name="Barry K.W."/>
            <person name="Cichocki N."/>
            <person name="Veneault-Fourrey C."/>
            <person name="LaButti K."/>
            <person name="Lindquist E.A."/>
            <person name="Lipzen A."/>
            <person name="Lundell T."/>
            <person name="Morin E."/>
            <person name="Murat C."/>
            <person name="Sun H."/>
            <person name="Tunlid A."/>
            <person name="Henrissat B."/>
            <person name="Grigoriev I.V."/>
            <person name="Hibbett D.S."/>
            <person name="Martin F."/>
            <person name="Nordberg H.P."/>
            <person name="Cantor M.N."/>
            <person name="Hua S.X."/>
        </authorList>
    </citation>
    <scope>NUCLEOTIDE SEQUENCE [LARGE SCALE GENOMIC DNA]</scope>
    <source>
        <strain evidence="1 2">Foug A</strain>
    </source>
</reference>